<dbReference type="EMBL" id="CAUYUJ010017169">
    <property type="protein sequence ID" value="CAK0872393.1"/>
    <property type="molecule type" value="Genomic_DNA"/>
</dbReference>
<evidence type="ECO:0000313" key="2">
    <source>
        <dbReference type="EMBL" id="CAK0872393.1"/>
    </source>
</evidence>
<feature type="compositionally biased region" description="Polar residues" evidence="1">
    <location>
        <begin position="8"/>
        <end position="17"/>
    </location>
</feature>
<reference evidence="2" key="1">
    <citation type="submission" date="2023-10" db="EMBL/GenBank/DDBJ databases">
        <authorList>
            <person name="Chen Y."/>
            <person name="Shah S."/>
            <person name="Dougan E. K."/>
            <person name="Thang M."/>
            <person name="Chan C."/>
        </authorList>
    </citation>
    <scope>NUCLEOTIDE SEQUENCE [LARGE SCALE GENOMIC DNA]</scope>
</reference>
<comment type="caution">
    <text evidence="2">The sequence shown here is derived from an EMBL/GenBank/DDBJ whole genome shotgun (WGS) entry which is preliminary data.</text>
</comment>
<evidence type="ECO:0000313" key="3">
    <source>
        <dbReference type="Proteomes" id="UP001189429"/>
    </source>
</evidence>
<feature type="compositionally biased region" description="Basic residues" evidence="1">
    <location>
        <begin position="26"/>
        <end position="35"/>
    </location>
</feature>
<protein>
    <submittedName>
        <fullName evidence="2">Uncharacterized protein</fullName>
    </submittedName>
</protein>
<sequence length="114" mass="12449">DASEIASVVTSRSSADQGSVAGSARSTRRQRKVRQTPKILLHTADGEVTVTGKEANFEQRMEAWMQKVDTRLELMTNLLHAYVDTSRASTSSDPNRLAGGVVNSLAMFRANLIK</sequence>
<dbReference type="Proteomes" id="UP001189429">
    <property type="component" value="Unassembled WGS sequence"/>
</dbReference>
<feature type="non-terminal residue" evidence="2">
    <location>
        <position position="114"/>
    </location>
</feature>
<organism evidence="2 3">
    <name type="scientific">Prorocentrum cordatum</name>
    <dbReference type="NCBI Taxonomy" id="2364126"/>
    <lineage>
        <taxon>Eukaryota</taxon>
        <taxon>Sar</taxon>
        <taxon>Alveolata</taxon>
        <taxon>Dinophyceae</taxon>
        <taxon>Prorocentrales</taxon>
        <taxon>Prorocentraceae</taxon>
        <taxon>Prorocentrum</taxon>
    </lineage>
</organism>
<gene>
    <name evidence="2" type="ORF">PCOR1329_LOCUS57881</name>
</gene>
<proteinExistence type="predicted"/>
<evidence type="ECO:0000256" key="1">
    <source>
        <dbReference type="SAM" id="MobiDB-lite"/>
    </source>
</evidence>
<feature type="non-terminal residue" evidence="2">
    <location>
        <position position="1"/>
    </location>
</feature>
<name>A0ABN9VK00_9DINO</name>
<accession>A0ABN9VK00</accession>
<feature type="region of interest" description="Disordered" evidence="1">
    <location>
        <begin position="1"/>
        <end position="35"/>
    </location>
</feature>
<keyword evidence="3" id="KW-1185">Reference proteome</keyword>